<feature type="transmembrane region" description="Helical" evidence="18">
    <location>
        <begin position="208"/>
        <end position="229"/>
    </location>
</feature>
<feature type="transmembrane region" description="Helical" evidence="18">
    <location>
        <begin position="250"/>
        <end position="274"/>
    </location>
</feature>
<evidence type="ECO:0000256" key="6">
    <source>
        <dbReference type="ARBA" id="ARBA00022692"/>
    </source>
</evidence>
<evidence type="ECO:0000259" key="19">
    <source>
        <dbReference type="PROSITE" id="PS51352"/>
    </source>
</evidence>
<organism evidence="20 21">
    <name type="scientific">Methylobacillus methanolivorans</name>
    <dbReference type="NCBI Taxonomy" id="1848927"/>
    <lineage>
        <taxon>Bacteria</taxon>
        <taxon>Pseudomonadati</taxon>
        <taxon>Pseudomonadota</taxon>
        <taxon>Betaproteobacteria</taxon>
        <taxon>Nitrosomonadales</taxon>
        <taxon>Methylophilaceae</taxon>
        <taxon>Methylobacillus</taxon>
    </lineage>
</organism>
<name>A0ABW8GMD0_9PROT</name>
<feature type="domain" description="Thioredoxin" evidence="19">
    <location>
        <begin position="476"/>
        <end position="620"/>
    </location>
</feature>
<dbReference type="InterPro" id="IPR036929">
    <property type="entry name" value="DsbDN_sf"/>
</dbReference>
<evidence type="ECO:0000256" key="12">
    <source>
        <dbReference type="ARBA" id="ARBA00023027"/>
    </source>
</evidence>
<feature type="transmembrane region" description="Helical" evidence="18">
    <location>
        <begin position="401"/>
        <end position="425"/>
    </location>
</feature>
<evidence type="ECO:0000256" key="9">
    <source>
        <dbReference type="ARBA" id="ARBA00022982"/>
    </source>
</evidence>
<dbReference type="InterPro" id="IPR013766">
    <property type="entry name" value="Thioredoxin_domain"/>
</dbReference>
<keyword evidence="10 18" id="KW-1133">Transmembrane helix</keyword>
<dbReference type="InterPro" id="IPR022910">
    <property type="entry name" value="Thiol_diS_interchange_DbsD"/>
</dbReference>
<evidence type="ECO:0000256" key="8">
    <source>
        <dbReference type="ARBA" id="ARBA00022748"/>
    </source>
</evidence>
<keyword evidence="4 18" id="KW-1003">Cell membrane</keyword>
<sequence precursor="true">MATPGNPGLNSALQRCLTFILLLCTLLFSANMALAAGNSQLGEWLNQGRNAFLGDNNDNILPPEQAFKLQVELIDADHLQAAFKIAPGHYLYKDRIKFELEPAAHGVREILLPTGDWKQDPTFGRTEVFHRDFIAELRLALASSSADTLTLKATYQGCSEKGLCYPPTHQTIALGSLHATTSNSAGSATPPTQAEHDRASSLLASGKLWLIIAGFFGFGLLLSFTPCVLPMIPILSGIIVGSQRKSRLHAFWLSLAYTLGMALSYTAAGVAAGLSGQLLSAALQNAWVLGSSALVFVLLALSMFGFYELKLPSALENRLVNTSNRLPGGHLLGVFAMGALSALIVSPCVAAPLAGALIYIGQTQDVMLGATALFALSIGMGVPLLLIGTSAGSLLPKAGPWMVAISQAFGVFMLAVALWIVSPLLPTSLQLLLWAALLIVPAVFMQALDRLPDTATAWQRFWKGIAILMLLAGATLVVGAASGAKSALRPLEGLTISQASTTLPFQRIKRIADLEQILAQNPGKLVMLDFYADWCAACKEMELFTFTKTEVHASLQDFILLQADVTANDADDQALLKHFGLFGPPGIIFFDHQGQELQQHRVIGYQDSQQFLASLNSVKATHDNTQ</sequence>
<feature type="transmembrane region" description="Helical" evidence="18">
    <location>
        <begin position="286"/>
        <end position="309"/>
    </location>
</feature>
<keyword evidence="5 18" id="KW-0997">Cell inner membrane</keyword>
<evidence type="ECO:0000256" key="5">
    <source>
        <dbReference type="ARBA" id="ARBA00022519"/>
    </source>
</evidence>
<feature type="transmembrane region" description="Helical" evidence="18">
    <location>
        <begin position="330"/>
        <end position="360"/>
    </location>
</feature>
<protein>
    <recommendedName>
        <fullName evidence="18">Thiol:disulfide interchange protein DsbD</fullName>
        <ecNumber evidence="18">1.8.1.8</ecNumber>
    </recommendedName>
    <alternativeName>
        <fullName evidence="18">Protein-disulfide reductase</fullName>
        <shortName evidence="18">Disulfide reductase</shortName>
    </alternativeName>
</protein>
<comment type="subcellular location">
    <subcellularLocation>
        <location evidence="1 18">Cell inner membrane</location>
        <topology evidence="1 18">Multi-pass membrane protein</topology>
    </subcellularLocation>
</comment>
<dbReference type="InterPro" id="IPR003834">
    <property type="entry name" value="Cyt_c_assmbl_TM_dom"/>
</dbReference>
<feature type="disulfide bond" description="Redox-active" evidence="18">
    <location>
        <begin position="158"/>
        <end position="164"/>
    </location>
</feature>
<evidence type="ECO:0000256" key="1">
    <source>
        <dbReference type="ARBA" id="ARBA00004429"/>
    </source>
</evidence>
<dbReference type="RefSeq" id="WP_400882038.1">
    <property type="nucleotide sequence ID" value="NZ_JBIWXY010000002.1"/>
</dbReference>
<dbReference type="InterPro" id="IPR017937">
    <property type="entry name" value="Thioredoxin_CS"/>
</dbReference>
<dbReference type="SUPFAM" id="SSF52833">
    <property type="entry name" value="Thioredoxin-like"/>
    <property type="match status" value="1"/>
</dbReference>
<dbReference type="InterPro" id="IPR035671">
    <property type="entry name" value="DsbD_gamma"/>
</dbReference>
<keyword evidence="3 18" id="KW-0813">Transport</keyword>
<keyword evidence="21" id="KW-1185">Reference proteome</keyword>
<keyword evidence="7 18" id="KW-0732">Signal</keyword>
<evidence type="ECO:0000256" key="14">
    <source>
        <dbReference type="ARBA" id="ARBA00023157"/>
    </source>
</evidence>
<dbReference type="Pfam" id="PF02683">
    <property type="entry name" value="DsbD_TM"/>
    <property type="match status" value="1"/>
</dbReference>
<keyword evidence="12 18" id="KW-0520">NAD</keyword>
<keyword evidence="9 18" id="KW-0249">Electron transport</keyword>
<dbReference type="Pfam" id="PF13899">
    <property type="entry name" value="Thioredoxin_7"/>
    <property type="match status" value="1"/>
</dbReference>
<keyword evidence="8 18" id="KW-0201">Cytochrome c-type biogenesis</keyword>
<dbReference type="EMBL" id="JBIWXY010000002">
    <property type="protein sequence ID" value="MFJ5446518.1"/>
    <property type="molecule type" value="Genomic_DNA"/>
</dbReference>
<evidence type="ECO:0000256" key="10">
    <source>
        <dbReference type="ARBA" id="ARBA00022989"/>
    </source>
</evidence>
<evidence type="ECO:0000256" key="16">
    <source>
        <dbReference type="ARBA" id="ARBA00047388"/>
    </source>
</evidence>
<dbReference type="PANTHER" id="PTHR32234:SF0">
    <property type="entry name" value="THIOL:DISULFIDE INTERCHANGE PROTEIN DSBD"/>
    <property type="match status" value="1"/>
</dbReference>
<comment type="catalytic activity">
    <reaction evidence="17 18">
        <text>[protein]-dithiol + NADP(+) = [protein]-disulfide + NADPH + H(+)</text>
        <dbReference type="Rhea" id="RHEA:18753"/>
        <dbReference type="Rhea" id="RHEA-COMP:10593"/>
        <dbReference type="Rhea" id="RHEA-COMP:10594"/>
        <dbReference type="ChEBI" id="CHEBI:15378"/>
        <dbReference type="ChEBI" id="CHEBI:29950"/>
        <dbReference type="ChEBI" id="CHEBI:50058"/>
        <dbReference type="ChEBI" id="CHEBI:57783"/>
        <dbReference type="ChEBI" id="CHEBI:58349"/>
        <dbReference type="EC" id="1.8.1.8"/>
    </reaction>
</comment>
<comment type="catalytic activity">
    <reaction evidence="16 18">
        <text>[protein]-dithiol + NAD(+) = [protein]-disulfide + NADH + H(+)</text>
        <dbReference type="Rhea" id="RHEA:18749"/>
        <dbReference type="Rhea" id="RHEA-COMP:10593"/>
        <dbReference type="Rhea" id="RHEA-COMP:10594"/>
        <dbReference type="ChEBI" id="CHEBI:15378"/>
        <dbReference type="ChEBI" id="CHEBI:29950"/>
        <dbReference type="ChEBI" id="CHEBI:50058"/>
        <dbReference type="ChEBI" id="CHEBI:57540"/>
        <dbReference type="ChEBI" id="CHEBI:57945"/>
        <dbReference type="EC" id="1.8.1.8"/>
    </reaction>
</comment>
<feature type="transmembrane region" description="Helical" evidence="18">
    <location>
        <begin position="366"/>
        <end position="389"/>
    </location>
</feature>
<evidence type="ECO:0000313" key="20">
    <source>
        <dbReference type="EMBL" id="MFJ5446518.1"/>
    </source>
</evidence>
<dbReference type="Gene3D" id="2.60.40.1250">
    <property type="entry name" value="Thiol:disulfide interchange protein DsbD, N-terminal domain"/>
    <property type="match status" value="1"/>
</dbReference>
<dbReference type="Pfam" id="PF11412">
    <property type="entry name" value="DsbD_N"/>
    <property type="match status" value="1"/>
</dbReference>
<comment type="similarity">
    <text evidence="2 18">Belongs to the thioredoxin family. DsbD subfamily.</text>
</comment>
<evidence type="ECO:0000256" key="3">
    <source>
        <dbReference type="ARBA" id="ARBA00022448"/>
    </source>
</evidence>
<gene>
    <name evidence="18 20" type="primary">dsbD</name>
    <name evidence="20" type="ORF">ACIKP9_09795</name>
</gene>
<dbReference type="NCBIfam" id="NF001419">
    <property type="entry name" value="PRK00293.1"/>
    <property type="match status" value="1"/>
</dbReference>
<accession>A0ABW8GMD0</accession>
<evidence type="ECO:0000256" key="18">
    <source>
        <dbReference type="HAMAP-Rule" id="MF_00399"/>
    </source>
</evidence>
<comment type="caution">
    <text evidence="18">Lacks conserved residue(s) required for the propagation of feature annotation.</text>
</comment>
<evidence type="ECO:0000256" key="11">
    <source>
        <dbReference type="ARBA" id="ARBA00023002"/>
    </source>
</evidence>
<dbReference type="EC" id="1.8.1.8" evidence="18"/>
<evidence type="ECO:0000313" key="21">
    <source>
        <dbReference type="Proteomes" id="UP001617669"/>
    </source>
</evidence>
<evidence type="ECO:0000256" key="13">
    <source>
        <dbReference type="ARBA" id="ARBA00023136"/>
    </source>
</evidence>
<evidence type="ECO:0000256" key="2">
    <source>
        <dbReference type="ARBA" id="ARBA00007241"/>
    </source>
</evidence>
<dbReference type="Proteomes" id="UP001617669">
    <property type="component" value="Unassembled WGS sequence"/>
</dbReference>
<feature type="transmembrane region" description="Helical" evidence="18">
    <location>
        <begin position="431"/>
        <end position="449"/>
    </location>
</feature>
<dbReference type="InterPro" id="IPR036249">
    <property type="entry name" value="Thioredoxin-like_sf"/>
</dbReference>
<keyword evidence="15 18" id="KW-0676">Redox-active center</keyword>
<comment type="function">
    <text evidence="18">Required to facilitate the formation of correct disulfide bonds in some periplasmic proteins and for the assembly of the periplasmic c-type cytochromes. Acts by transferring electrons from cytoplasmic thioredoxin to the periplasm. This transfer involves a cascade of disulfide bond formation and reduction steps.</text>
</comment>
<keyword evidence="6 18" id="KW-0812">Transmembrane</keyword>
<keyword evidence="13 18" id="KW-0472">Membrane</keyword>
<evidence type="ECO:0000256" key="4">
    <source>
        <dbReference type="ARBA" id="ARBA00022475"/>
    </source>
</evidence>
<dbReference type="PROSITE" id="PS00194">
    <property type="entry name" value="THIOREDOXIN_1"/>
    <property type="match status" value="1"/>
</dbReference>
<dbReference type="Gene3D" id="3.40.30.10">
    <property type="entry name" value="Glutaredoxin"/>
    <property type="match status" value="1"/>
</dbReference>
<feature type="chain" id="PRO_5044947515" description="Thiol:disulfide interchange protein DsbD" evidence="18">
    <location>
        <begin position="36"/>
        <end position="626"/>
    </location>
</feature>
<dbReference type="GO" id="GO:0047134">
    <property type="term" value="F:protein-disulfide reductase [NAD(P)H] activity"/>
    <property type="evidence" value="ECO:0007669"/>
    <property type="project" value="UniProtKB-EC"/>
</dbReference>
<dbReference type="PANTHER" id="PTHR32234">
    <property type="entry name" value="THIOL:DISULFIDE INTERCHANGE PROTEIN DSBD"/>
    <property type="match status" value="1"/>
</dbReference>
<comment type="caution">
    <text evidence="20">The sequence shown here is derived from an EMBL/GenBank/DDBJ whole genome shotgun (WGS) entry which is preliminary data.</text>
</comment>
<evidence type="ECO:0000256" key="17">
    <source>
        <dbReference type="ARBA" id="ARBA00047804"/>
    </source>
</evidence>
<feature type="disulfide bond" description="Redox-active" evidence="18">
    <location>
        <begin position="535"/>
        <end position="538"/>
    </location>
</feature>
<dbReference type="PROSITE" id="PS51352">
    <property type="entry name" value="THIOREDOXIN_2"/>
    <property type="match status" value="1"/>
</dbReference>
<evidence type="ECO:0000256" key="7">
    <source>
        <dbReference type="ARBA" id="ARBA00022729"/>
    </source>
</evidence>
<dbReference type="SUPFAM" id="SSF74863">
    <property type="entry name" value="Thiol:disulfide interchange protein DsbD, N-terminal domain (DsbD-alpha)"/>
    <property type="match status" value="1"/>
</dbReference>
<feature type="transmembrane region" description="Helical" evidence="18">
    <location>
        <begin position="461"/>
        <end position="481"/>
    </location>
</feature>
<proteinExistence type="inferred from homology"/>
<evidence type="ECO:0000256" key="15">
    <source>
        <dbReference type="ARBA" id="ARBA00023284"/>
    </source>
</evidence>
<dbReference type="HAMAP" id="MF_00399">
    <property type="entry name" value="DbsD"/>
    <property type="match status" value="1"/>
</dbReference>
<keyword evidence="14 18" id="KW-1015">Disulfide bond</keyword>
<feature type="signal peptide" evidence="18">
    <location>
        <begin position="1"/>
        <end position="35"/>
    </location>
</feature>
<keyword evidence="11 18" id="KW-0560">Oxidoreductase</keyword>
<dbReference type="CDD" id="cd02953">
    <property type="entry name" value="DsbDgamma"/>
    <property type="match status" value="1"/>
</dbReference>
<reference evidence="20 21" key="1">
    <citation type="submission" date="2024-11" db="EMBL/GenBank/DDBJ databases">
        <authorList>
            <person name="Kaparullina E.N."/>
            <person name="Delegan Y.A."/>
            <person name="Doronina N.V."/>
        </authorList>
    </citation>
    <scope>NUCLEOTIDE SEQUENCE [LARGE SCALE GENOMIC DNA]</scope>
    <source>
        <strain evidence="20 21">7sh_L</strain>
    </source>
</reference>
<dbReference type="InterPro" id="IPR028250">
    <property type="entry name" value="DsbDN"/>
</dbReference>